<gene>
    <name evidence="2" type="ORF">H8S84_05635</name>
</gene>
<dbReference type="GO" id="GO:0016787">
    <property type="term" value="F:hydrolase activity"/>
    <property type="evidence" value="ECO:0007669"/>
    <property type="project" value="UniProtKB-KW"/>
</dbReference>
<dbReference type="SUPFAM" id="SSF56784">
    <property type="entry name" value="HAD-like"/>
    <property type="match status" value="1"/>
</dbReference>
<dbReference type="InterPro" id="IPR036412">
    <property type="entry name" value="HAD-like_sf"/>
</dbReference>
<keyword evidence="3" id="KW-1185">Reference proteome</keyword>
<reference evidence="2" key="1">
    <citation type="submission" date="2020-08" db="EMBL/GenBank/DDBJ databases">
        <title>Pontibacter sp. SD6 16S ribosomal RNA gene Genome sequencing and assembly.</title>
        <authorList>
            <person name="Kang M."/>
        </authorList>
    </citation>
    <scope>NUCLEOTIDE SEQUENCE</scope>
    <source>
        <strain evidence="2">SD6</strain>
    </source>
</reference>
<organism evidence="2 3">
    <name type="scientific">Pontibacter cellulosilyticus</name>
    <dbReference type="NCBI Taxonomy" id="1720253"/>
    <lineage>
        <taxon>Bacteria</taxon>
        <taxon>Pseudomonadati</taxon>
        <taxon>Bacteroidota</taxon>
        <taxon>Cytophagia</taxon>
        <taxon>Cytophagales</taxon>
        <taxon>Hymenobacteraceae</taxon>
        <taxon>Pontibacter</taxon>
    </lineage>
</organism>
<name>A0A923N8B4_9BACT</name>
<evidence type="ECO:0000313" key="2">
    <source>
        <dbReference type="EMBL" id="MBC5992315.1"/>
    </source>
</evidence>
<dbReference type="EMBL" id="JACRVF010000001">
    <property type="protein sequence ID" value="MBC5992315.1"/>
    <property type="molecule type" value="Genomic_DNA"/>
</dbReference>
<evidence type="ECO:0000256" key="1">
    <source>
        <dbReference type="ARBA" id="ARBA00022801"/>
    </source>
</evidence>
<keyword evidence="1" id="KW-0378">Hydrolase</keyword>
<evidence type="ECO:0000313" key="3">
    <source>
        <dbReference type="Proteomes" id="UP000603640"/>
    </source>
</evidence>
<dbReference type="InterPro" id="IPR023214">
    <property type="entry name" value="HAD_sf"/>
</dbReference>
<evidence type="ECO:0008006" key="4">
    <source>
        <dbReference type="Google" id="ProtNLM"/>
    </source>
</evidence>
<protein>
    <recommendedName>
        <fullName evidence="4">HAD family hydrolase</fullName>
    </recommendedName>
</protein>
<dbReference type="InterPro" id="IPR051540">
    <property type="entry name" value="S-2-haloacid_dehalogenase"/>
</dbReference>
<proteinExistence type="predicted"/>
<accession>A0A923N8B4</accession>
<sequence length="673" mass="78502">MNKVLQNTGLLYDTIVASGKSIVIFDIFDTIIHRKSHPEDLKKIFSNRLINYLSLGNYTSEQMYGLRAQGERELCLANSESGYDLEFRFNDLCGWLYNSLKHNFDSSFTEADFTKIAREIEYTVEVTNQYLDENVVATIQKLKREGYTVLCCSDFYLDLDFIKRFLLLYEIDDQFDKIFVSSEYLLTKRSGRLYSLILQDYAPQQSLMIGDNAESDCRQAEYVGINSILLDRAWAQLLHGKYNSNFNSKYFTNKIDAVLATDDNTLFGEFALTSFYFIHKLHLELVAKGYKDAFFLAREGQVLKEMYDIYQNTCIKNNAFRINAHYLMASRRSTFMPSLEKLEKEKFFNLFRQYINISFAEFMYSLGFNDSTIDQLSEKLSISKHKRERDFPRSETFIRLLISDDFYDLYKSRRVEQKENFKNYLSQFEVKQPDRLALVDVGWKGTIQDNIYKILDGEVAVDGLYIGLVVPTDNTNNNNTKSGLLFSKDLNRPFQDIYDENRSLFEVLFAANHGSVVSFNKADNGSITVETEDFSQEVKFYKDNILPVIERIKMIYKNICAEYAKSSVDISVLDSLVAKHHSRMVLFPSKKELEWHLDLYHVENFGVFERNIFNKEKSSLSVLKKFENYLDYKKNPDKITKESIWPAAEFAKGGLFKSMSKYSSDKYNTIFNK</sequence>
<dbReference type="AlphaFoldDB" id="A0A923N8B4"/>
<dbReference type="PANTHER" id="PTHR43316">
    <property type="entry name" value="HYDROLASE, HALOACID DELAHOGENASE-RELATED"/>
    <property type="match status" value="1"/>
</dbReference>
<comment type="caution">
    <text evidence="2">The sequence shown here is derived from an EMBL/GenBank/DDBJ whole genome shotgun (WGS) entry which is preliminary data.</text>
</comment>
<dbReference type="Proteomes" id="UP000603640">
    <property type="component" value="Unassembled WGS sequence"/>
</dbReference>
<dbReference type="Pfam" id="PF00702">
    <property type="entry name" value="Hydrolase"/>
    <property type="match status" value="1"/>
</dbReference>
<dbReference type="Gene3D" id="3.40.50.1000">
    <property type="entry name" value="HAD superfamily/HAD-like"/>
    <property type="match status" value="1"/>
</dbReference>